<dbReference type="SUPFAM" id="SSF110324">
    <property type="entry name" value="Ribosomal L27 protein-like"/>
    <property type="match status" value="1"/>
</dbReference>
<evidence type="ECO:0000256" key="5">
    <source>
        <dbReference type="ARBA" id="ARBA00023128"/>
    </source>
</evidence>
<organism evidence="9 10">
    <name type="scientific">Branchiostoma lanceolatum</name>
    <name type="common">Common lancelet</name>
    <name type="synonym">Amphioxus lanceolatum</name>
    <dbReference type="NCBI Taxonomy" id="7740"/>
    <lineage>
        <taxon>Eukaryota</taxon>
        <taxon>Metazoa</taxon>
        <taxon>Chordata</taxon>
        <taxon>Cephalochordata</taxon>
        <taxon>Leptocardii</taxon>
        <taxon>Amphioxiformes</taxon>
        <taxon>Branchiostomatidae</taxon>
        <taxon>Branchiostoma</taxon>
    </lineage>
</organism>
<gene>
    <name evidence="9" type="primary">MRPL27</name>
    <name evidence="9" type="ORF">BLAG_LOCUS24797</name>
</gene>
<dbReference type="GO" id="GO:0003735">
    <property type="term" value="F:structural constituent of ribosome"/>
    <property type="evidence" value="ECO:0007669"/>
    <property type="project" value="InterPro"/>
</dbReference>
<dbReference type="GO" id="GO:0006412">
    <property type="term" value="P:translation"/>
    <property type="evidence" value="ECO:0007669"/>
    <property type="project" value="InterPro"/>
</dbReference>
<evidence type="ECO:0000256" key="6">
    <source>
        <dbReference type="ARBA" id="ARBA00023274"/>
    </source>
</evidence>
<sequence length="159" mass="17872">MAAIVRKCYSDFSRLLAPFSPSGLTTLIGAPLSVFGVRWASKKQGGSTSVRPRKHRGKGLGLKIREGEYAQAGSIIAIQRGYKWHPGAFVGTGRFNTLYALEPGHVRFTKEVIRPHFRSHLYKCVVKKIEPEERENVVRTFVHVVPEPQVGRFKLVKMI</sequence>
<dbReference type="AlphaFoldDB" id="A0A8K0F359"/>
<reference evidence="9" key="1">
    <citation type="submission" date="2022-01" db="EMBL/GenBank/DDBJ databases">
        <authorList>
            <person name="Braso-Vives M."/>
        </authorList>
    </citation>
    <scope>NUCLEOTIDE SEQUENCE</scope>
</reference>
<comment type="subcellular location">
    <subcellularLocation>
        <location evidence="1">Mitochondrion</location>
    </subcellularLocation>
</comment>
<dbReference type="InterPro" id="IPR001684">
    <property type="entry name" value="Ribosomal_bL27"/>
</dbReference>
<evidence type="ECO:0000256" key="2">
    <source>
        <dbReference type="ARBA" id="ARBA00010797"/>
    </source>
</evidence>
<evidence type="ECO:0000256" key="8">
    <source>
        <dbReference type="ARBA" id="ARBA00076963"/>
    </source>
</evidence>
<evidence type="ECO:0000256" key="4">
    <source>
        <dbReference type="ARBA" id="ARBA00022980"/>
    </source>
</evidence>
<dbReference type="Pfam" id="PF01016">
    <property type="entry name" value="Ribosomal_L27"/>
    <property type="match status" value="1"/>
</dbReference>
<keyword evidence="6" id="KW-0687">Ribonucleoprotein</keyword>
<keyword evidence="10" id="KW-1185">Reference proteome</keyword>
<name>A0A8K0F359_BRALA</name>
<dbReference type="Gene3D" id="2.40.50.100">
    <property type="match status" value="1"/>
</dbReference>
<evidence type="ECO:0000256" key="3">
    <source>
        <dbReference type="ARBA" id="ARBA00022946"/>
    </source>
</evidence>
<dbReference type="PANTHER" id="PTHR15893:SF0">
    <property type="entry name" value="LARGE RIBOSOMAL SUBUNIT PROTEIN BL27M"/>
    <property type="match status" value="1"/>
</dbReference>
<accession>A0A8K0F359</accession>
<keyword evidence="5" id="KW-0496">Mitochondrion</keyword>
<evidence type="ECO:0000313" key="10">
    <source>
        <dbReference type="Proteomes" id="UP000838412"/>
    </source>
</evidence>
<dbReference type="OrthoDB" id="1867012at2759"/>
<dbReference type="PRINTS" id="PR00063">
    <property type="entry name" value="RIBOSOMALL27"/>
</dbReference>
<dbReference type="GO" id="GO:0005743">
    <property type="term" value="C:mitochondrial inner membrane"/>
    <property type="evidence" value="ECO:0007669"/>
    <property type="project" value="UniProtKB-ARBA"/>
</dbReference>
<dbReference type="Proteomes" id="UP000838412">
    <property type="component" value="Chromosome 9"/>
</dbReference>
<evidence type="ECO:0000256" key="1">
    <source>
        <dbReference type="ARBA" id="ARBA00004173"/>
    </source>
</evidence>
<protein>
    <recommendedName>
        <fullName evidence="7">Large ribosomal subunit protein bL27m</fullName>
    </recommendedName>
    <alternativeName>
        <fullName evidence="8">39S ribosomal protein L27, mitochondrial</fullName>
    </alternativeName>
</protein>
<keyword evidence="4" id="KW-0689">Ribosomal protein</keyword>
<dbReference type="FunFam" id="2.40.50.100:FF:000031">
    <property type="entry name" value="39S ribosomal protein L27, mitochondrial"/>
    <property type="match status" value="1"/>
</dbReference>
<proteinExistence type="inferred from homology"/>
<evidence type="ECO:0000256" key="7">
    <source>
        <dbReference type="ARBA" id="ARBA00035267"/>
    </source>
</evidence>
<dbReference type="GO" id="GO:0005762">
    <property type="term" value="C:mitochondrial large ribosomal subunit"/>
    <property type="evidence" value="ECO:0007669"/>
    <property type="project" value="TreeGrafter"/>
</dbReference>
<dbReference type="EMBL" id="OV696694">
    <property type="protein sequence ID" value="CAH1273445.1"/>
    <property type="molecule type" value="Genomic_DNA"/>
</dbReference>
<keyword evidence="3" id="KW-0809">Transit peptide</keyword>
<evidence type="ECO:0000313" key="9">
    <source>
        <dbReference type="EMBL" id="CAH1273445.1"/>
    </source>
</evidence>
<dbReference type="PANTHER" id="PTHR15893">
    <property type="entry name" value="RIBOSOMAL PROTEIN L27"/>
    <property type="match status" value="1"/>
</dbReference>
<comment type="similarity">
    <text evidence="2">Belongs to the bacterial ribosomal protein bL27 family.</text>
</comment>